<gene>
    <name evidence="8" type="ORF">EH198_02330</name>
</gene>
<dbReference type="PROSITE" id="PS51755">
    <property type="entry name" value="OMPR_PHOB"/>
    <property type="match status" value="1"/>
</dbReference>
<dbReference type="Gene3D" id="1.10.10.10">
    <property type="entry name" value="Winged helix-like DNA-binding domain superfamily/Winged helix DNA-binding domain"/>
    <property type="match status" value="1"/>
</dbReference>
<keyword evidence="4 6" id="KW-0238">DNA-binding</keyword>
<dbReference type="CDD" id="cd00383">
    <property type="entry name" value="trans_reg_C"/>
    <property type="match status" value="1"/>
</dbReference>
<dbReference type="EMBL" id="RQPI01000001">
    <property type="protein sequence ID" value="RQW13291.1"/>
    <property type="molecule type" value="Genomic_DNA"/>
</dbReference>
<dbReference type="Gene3D" id="3.40.50.2300">
    <property type="match status" value="1"/>
</dbReference>
<dbReference type="GO" id="GO:0032993">
    <property type="term" value="C:protein-DNA complex"/>
    <property type="evidence" value="ECO:0007669"/>
    <property type="project" value="TreeGrafter"/>
</dbReference>
<dbReference type="GO" id="GO:0006355">
    <property type="term" value="P:regulation of DNA-templated transcription"/>
    <property type="evidence" value="ECO:0007669"/>
    <property type="project" value="InterPro"/>
</dbReference>
<dbReference type="GO" id="GO:0000976">
    <property type="term" value="F:transcription cis-regulatory region binding"/>
    <property type="evidence" value="ECO:0007669"/>
    <property type="project" value="TreeGrafter"/>
</dbReference>
<evidence type="ECO:0000256" key="5">
    <source>
        <dbReference type="ARBA" id="ARBA00023163"/>
    </source>
</evidence>
<evidence type="ECO:0000259" key="7">
    <source>
        <dbReference type="PROSITE" id="PS51755"/>
    </source>
</evidence>
<feature type="domain" description="OmpR/PhoB-type" evidence="7">
    <location>
        <begin position="170"/>
        <end position="268"/>
    </location>
</feature>
<protein>
    <submittedName>
        <fullName evidence="8">DNA-binding response regulator</fullName>
    </submittedName>
</protein>
<dbReference type="Proteomes" id="UP000282529">
    <property type="component" value="Unassembled WGS sequence"/>
</dbReference>
<evidence type="ECO:0000256" key="4">
    <source>
        <dbReference type="ARBA" id="ARBA00023125"/>
    </source>
</evidence>
<dbReference type="Pfam" id="PF00486">
    <property type="entry name" value="Trans_reg_C"/>
    <property type="match status" value="1"/>
</dbReference>
<name>A0A3N9PAN8_9BACL</name>
<evidence type="ECO:0000256" key="3">
    <source>
        <dbReference type="ARBA" id="ARBA00023015"/>
    </source>
</evidence>
<dbReference type="FunFam" id="1.10.10.10:FF:000005">
    <property type="entry name" value="Two-component system response regulator"/>
    <property type="match status" value="1"/>
</dbReference>
<dbReference type="InterPro" id="IPR016032">
    <property type="entry name" value="Sig_transdc_resp-reg_C-effctor"/>
</dbReference>
<dbReference type="CDD" id="cd00156">
    <property type="entry name" value="REC"/>
    <property type="match status" value="1"/>
</dbReference>
<dbReference type="InterPro" id="IPR011006">
    <property type="entry name" value="CheY-like_superfamily"/>
</dbReference>
<keyword evidence="5" id="KW-0804">Transcription</keyword>
<dbReference type="OrthoDB" id="188184at2"/>
<dbReference type="GO" id="GO:0000156">
    <property type="term" value="F:phosphorelay response regulator activity"/>
    <property type="evidence" value="ECO:0007669"/>
    <property type="project" value="TreeGrafter"/>
</dbReference>
<comment type="caution">
    <text evidence="8">The sequence shown here is derived from an EMBL/GenBank/DDBJ whole genome shotgun (WGS) entry which is preliminary data.</text>
</comment>
<proteinExistence type="predicted"/>
<dbReference type="InterPro" id="IPR036388">
    <property type="entry name" value="WH-like_DNA-bd_sf"/>
</dbReference>
<evidence type="ECO:0000256" key="6">
    <source>
        <dbReference type="PROSITE-ProRule" id="PRU01091"/>
    </source>
</evidence>
<evidence type="ECO:0000313" key="9">
    <source>
        <dbReference type="Proteomes" id="UP000282529"/>
    </source>
</evidence>
<evidence type="ECO:0000256" key="1">
    <source>
        <dbReference type="ARBA" id="ARBA00022553"/>
    </source>
</evidence>
<dbReference type="SUPFAM" id="SSF46894">
    <property type="entry name" value="C-terminal effector domain of the bipartite response regulators"/>
    <property type="match status" value="1"/>
</dbReference>
<feature type="DNA-binding region" description="OmpR/PhoB-type" evidence="6">
    <location>
        <begin position="170"/>
        <end position="268"/>
    </location>
</feature>
<dbReference type="InterPro" id="IPR001867">
    <property type="entry name" value="OmpR/PhoB-type_DNA-bd"/>
</dbReference>
<keyword evidence="9" id="KW-1185">Reference proteome</keyword>
<accession>A0A3N9PAN8</accession>
<reference evidence="8 9" key="1">
    <citation type="submission" date="2018-11" db="EMBL/GenBank/DDBJ databases">
        <title>Genome sequence of strain 7197.</title>
        <authorList>
            <person name="Gao J."/>
            <person name="Sun J."/>
        </authorList>
    </citation>
    <scope>NUCLEOTIDE SEQUENCE [LARGE SCALE GENOMIC DNA]</scope>
    <source>
        <strain evidence="8 9">7197</strain>
    </source>
</reference>
<sequence length="275" mass="31057">MAALFWGTLNHIQRRYHCLRRRRIWGISVDEIIIWFFPEGKEGRLLHDGLEEPGKGWDATGRILRETGLTVVESMDIKSLRNGLSQHDTAMLVAEIPDGEPWEGWEAVAEARENGKSFPVLAISAVQGGDAAESAFKAGANDYMAHPLHVGELKCRIENLLTLTHRRHAGGTLKIDGLVLEPSQRRAVRDGRDLKLTPKEFALLYYLSANRSEICSRDDILRHVWGYHFQAGTNVVDVYIRHLRLKVDKGYRQKLIHTVRGAGYVVKAPEMAPYA</sequence>
<dbReference type="PANTHER" id="PTHR48111">
    <property type="entry name" value="REGULATOR OF RPOS"/>
    <property type="match status" value="1"/>
</dbReference>
<evidence type="ECO:0000313" key="8">
    <source>
        <dbReference type="EMBL" id="RQW13291.1"/>
    </source>
</evidence>
<dbReference type="SMART" id="SM00862">
    <property type="entry name" value="Trans_reg_C"/>
    <property type="match status" value="1"/>
</dbReference>
<keyword evidence="2" id="KW-0902">Two-component regulatory system</keyword>
<dbReference type="GO" id="GO:0005829">
    <property type="term" value="C:cytosol"/>
    <property type="evidence" value="ECO:0007669"/>
    <property type="project" value="TreeGrafter"/>
</dbReference>
<dbReference type="AlphaFoldDB" id="A0A3N9PAN8"/>
<dbReference type="PANTHER" id="PTHR48111:SF22">
    <property type="entry name" value="REGULATOR OF RPOS"/>
    <property type="match status" value="1"/>
</dbReference>
<organism evidence="8 9">
    <name type="scientific">Paenibacillus rhizophilus</name>
    <dbReference type="NCBI Taxonomy" id="1850366"/>
    <lineage>
        <taxon>Bacteria</taxon>
        <taxon>Bacillati</taxon>
        <taxon>Bacillota</taxon>
        <taxon>Bacilli</taxon>
        <taxon>Bacillales</taxon>
        <taxon>Paenibacillaceae</taxon>
        <taxon>Paenibacillus</taxon>
    </lineage>
</organism>
<keyword evidence="3" id="KW-0805">Transcription regulation</keyword>
<keyword evidence="1" id="KW-0597">Phosphoprotein</keyword>
<dbReference type="SUPFAM" id="SSF52172">
    <property type="entry name" value="CheY-like"/>
    <property type="match status" value="1"/>
</dbReference>
<dbReference type="InterPro" id="IPR039420">
    <property type="entry name" value="WalR-like"/>
</dbReference>
<evidence type="ECO:0000256" key="2">
    <source>
        <dbReference type="ARBA" id="ARBA00023012"/>
    </source>
</evidence>